<dbReference type="SUPFAM" id="SSF49854">
    <property type="entry name" value="Spermadhesin, CUB domain"/>
    <property type="match status" value="3"/>
</dbReference>
<keyword evidence="6" id="KW-0472">Membrane</keyword>
<feature type="transmembrane region" description="Helical" evidence="6">
    <location>
        <begin position="1041"/>
        <end position="1064"/>
    </location>
</feature>
<sequence>MCLLFWEILLSLILLVTSNTEVDPCQSYKELREFQRSQYYRLSGLEYAKCDSQLPTNWYRFRGRAGLGMPDYCIKTGSCGTHAPGWFQGTYPTVPGAVSSGRVCFSWWIKGCCYWYMDIKVKKCSDFYIYQLPETQGCDLYYCGDGAPDPECTADNNDISINGSVSGSLSSPNLTNVYPSSLQCTWRITAPAGMRVRLILKNVTFGANDIIVFRDGLQNNSIELVKYTDCAAGELKLYSTGRYALVRFLYNGSDVASGFRLDYEGVQSKSIEENTTTLPQCKKASIKPDPNCTSDNSDIRIDGSVPGSLSSPNLTGLYPSSLQCTWRITAPAGMRVRLILKNLTLGANDFMLFRDGPQDNSSQIVKYTDCAAGELKLYSTNRYALVRFVSNGSEAVSYFRLDYESVSSESIEENITSSPQCKAATNKPDPNCTVDNNDIRIDGSVPGSLSSPNLTGLYPSSLQCTWRITAPAGMRVGLILKNVTFGANDFLEFRDGLQDNSSRIVKYADCAAGELKLHSTNRYALVRFVSKGSEAASSFRLDYESVQSDETATALPECTRPNSQPVSPDEYAMAVKCDKHEINVVLHTNGPSSHYPRSVYLNDPTCKPIYQNSTHIFVKSRLGDCGTRSNVSKDGKWILYRNAIHIDSEKHQPIGSHVTRDQQMAFEFRCSYRRRTLVSAVSFNASKVVVINVASFGNFTFEMLMFKSGHFREYYTEYPIGPIDLDAEIFLEVSLRTSHAGLVLFLDECKATPTTDYDNEAEYFFIEDGCLRDNTVNYNYTLSSVQRFSLKTFNFRLLKSDEVYLHCQVTACLRSDLSSRCAQGCPYGRRRKRNTEKELEQYLGIGPIIVSTKDSDVHDKTVSFGNFTFEMLMFKSGHFREYYTEYPIGPIALDAEIFLEVSLRTSHAGLVLFLDECKATPTTDYDNEAEYFFIEDGCLKDNTVDYNYTLSSVQRFSLKTFNFRLLKSDEVYLHCQVTACQRSDLSSRCAQGCPYGRRRKRNKENEIKQYLAIGPIIVSTRQSDGHEKTVPSKSKEETFPFGLLAGGLAFLTIILLTAIVVILCKRRETLKPNGAVATILLRDYESGDG</sequence>
<dbReference type="Proteomes" id="UP001159405">
    <property type="component" value="Unassembled WGS sequence"/>
</dbReference>
<name>A0ABN8NGT9_9CNID</name>
<dbReference type="InterPro" id="IPR057774">
    <property type="entry name" value="D8C_UMOD/GP2/OIT3-like"/>
</dbReference>
<dbReference type="EMBL" id="CALNXK010000019">
    <property type="protein sequence ID" value="CAH3107135.1"/>
    <property type="molecule type" value="Genomic_DNA"/>
</dbReference>
<evidence type="ECO:0000256" key="7">
    <source>
        <dbReference type="SAM" id="SignalP"/>
    </source>
</evidence>
<keyword evidence="2 7" id="KW-0732">Signal</keyword>
<dbReference type="CDD" id="cd00041">
    <property type="entry name" value="CUB"/>
    <property type="match status" value="3"/>
</dbReference>
<evidence type="ECO:0000256" key="5">
    <source>
        <dbReference type="PROSITE-ProRule" id="PRU00059"/>
    </source>
</evidence>
<dbReference type="InterPro" id="IPR001507">
    <property type="entry name" value="ZP_dom"/>
</dbReference>
<dbReference type="InterPro" id="IPR055356">
    <property type="entry name" value="ZP-N"/>
</dbReference>
<evidence type="ECO:0000313" key="11">
    <source>
        <dbReference type="Proteomes" id="UP001159405"/>
    </source>
</evidence>
<feature type="domain" description="ZP" evidence="9">
    <location>
        <begin position="825"/>
        <end position="996"/>
    </location>
</feature>
<keyword evidence="11" id="KW-1185">Reference proteome</keyword>
<evidence type="ECO:0000259" key="8">
    <source>
        <dbReference type="PROSITE" id="PS01180"/>
    </source>
</evidence>
<protein>
    <submittedName>
        <fullName evidence="10">Uncharacterized protein</fullName>
    </submittedName>
</protein>
<evidence type="ECO:0000256" key="4">
    <source>
        <dbReference type="ARBA" id="ARBA00023180"/>
    </source>
</evidence>
<keyword evidence="4" id="KW-0325">Glycoprotein</keyword>
<keyword evidence="6" id="KW-0812">Transmembrane</keyword>
<dbReference type="PRINTS" id="PR00023">
    <property type="entry name" value="ZPELLUCIDA"/>
</dbReference>
<gene>
    <name evidence="10" type="ORF">PLOB_00014791</name>
</gene>
<feature type="domain" description="ZP" evidence="9">
    <location>
        <begin position="576"/>
        <end position="828"/>
    </location>
</feature>
<dbReference type="PROSITE" id="PS51034">
    <property type="entry name" value="ZP_2"/>
    <property type="match status" value="2"/>
</dbReference>
<evidence type="ECO:0000256" key="1">
    <source>
        <dbReference type="ARBA" id="ARBA00022536"/>
    </source>
</evidence>
<dbReference type="Gene3D" id="2.60.120.290">
    <property type="entry name" value="Spermadhesin, CUB domain"/>
    <property type="match status" value="3"/>
</dbReference>
<keyword evidence="6" id="KW-1133">Transmembrane helix</keyword>
<dbReference type="Pfam" id="PF00431">
    <property type="entry name" value="CUB"/>
    <property type="match status" value="3"/>
</dbReference>
<dbReference type="PROSITE" id="PS01180">
    <property type="entry name" value="CUB"/>
    <property type="match status" value="3"/>
</dbReference>
<comment type="caution">
    <text evidence="10">The sequence shown here is derived from an EMBL/GenBank/DDBJ whole genome shotgun (WGS) entry which is preliminary data.</text>
</comment>
<reference evidence="10 11" key="1">
    <citation type="submission" date="2022-05" db="EMBL/GenBank/DDBJ databases">
        <authorList>
            <consortium name="Genoscope - CEA"/>
            <person name="William W."/>
        </authorList>
    </citation>
    <scope>NUCLEOTIDE SEQUENCE [LARGE SCALE GENOMIC DNA]</scope>
</reference>
<dbReference type="Pfam" id="PF23283">
    <property type="entry name" value="D8C_UMOD"/>
    <property type="match status" value="1"/>
</dbReference>
<dbReference type="PANTHER" id="PTHR14002">
    <property type="entry name" value="ENDOGLIN/TGF-BETA RECEPTOR TYPE III"/>
    <property type="match status" value="1"/>
</dbReference>
<dbReference type="InterPro" id="IPR055355">
    <property type="entry name" value="ZP-C"/>
</dbReference>
<feature type="chain" id="PRO_5046100811" evidence="7">
    <location>
        <begin position="19"/>
        <end position="1089"/>
    </location>
</feature>
<evidence type="ECO:0000256" key="3">
    <source>
        <dbReference type="ARBA" id="ARBA00023157"/>
    </source>
</evidence>
<feature type="domain" description="CUB" evidence="8">
    <location>
        <begin position="292"/>
        <end position="406"/>
    </location>
</feature>
<dbReference type="SMART" id="SM00042">
    <property type="entry name" value="CUB"/>
    <property type="match status" value="3"/>
</dbReference>
<keyword evidence="1" id="KW-0245">EGF-like domain</keyword>
<feature type="domain" description="CUB" evidence="8">
    <location>
        <begin position="432"/>
        <end position="546"/>
    </location>
</feature>
<proteinExistence type="predicted"/>
<evidence type="ECO:0000313" key="10">
    <source>
        <dbReference type="EMBL" id="CAH3107135.1"/>
    </source>
</evidence>
<dbReference type="Pfam" id="PF00100">
    <property type="entry name" value="Zona_pellucida"/>
    <property type="match status" value="2"/>
</dbReference>
<feature type="signal peptide" evidence="7">
    <location>
        <begin position="1"/>
        <end position="18"/>
    </location>
</feature>
<dbReference type="Pfam" id="PF23344">
    <property type="entry name" value="ZP-N"/>
    <property type="match status" value="1"/>
</dbReference>
<feature type="domain" description="CUB" evidence="8">
    <location>
        <begin position="143"/>
        <end position="266"/>
    </location>
</feature>
<accession>A0ABN8NGT9</accession>
<dbReference type="PANTHER" id="PTHR14002:SF43">
    <property type="entry name" value="DELTA-LIKE PROTEIN"/>
    <property type="match status" value="1"/>
</dbReference>
<keyword evidence="3" id="KW-1015">Disulfide bond</keyword>
<evidence type="ECO:0000256" key="2">
    <source>
        <dbReference type="ARBA" id="ARBA00022729"/>
    </source>
</evidence>
<dbReference type="SMART" id="SM00241">
    <property type="entry name" value="ZP"/>
    <property type="match status" value="1"/>
</dbReference>
<dbReference type="InterPro" id="IPR042235">
    <property type="entry name" value="ZP-C_dom"/>
</dbReference>
<dbReference type="InterPro" id="IPR035914">
    <property type="entry name" value="Sperma_CUB_dom_sf"/>
</dbReference>
<comment type="caution">
    <text evidence="5">Lacks conserved residue(s) required for the propagation of feature annotation.</text>
</comment>
<dbReference type="Gene3D" id="2.60.40.3210">
    <property type="entry name" value="Zona pellucida, ZP-N domain"/>
    <property type="match status" value="1"/>
</dbReference>
<evidence type="ECO:0000256" key="6">
    <source>
        <dbReference type="SAM" id="Phobius"/>
    </source>
</evidence>
<dbReference type="Gene3D" id="2.60.40.4100">
    <property type="entry name" value="Zona pellucida, ZP-C domain"/>
    <property type="match status" value="2"/>
</dbReference>
<dbReference type="InterPro" id="IPR048290">
    <property type="entry name" value="ZP_chr"/>
</dbReference>
<organism evidence="10 11">
    <name type="scientific">Porites lobata</name>
    <dbReference type="NCBI Taxonomy" id="104759"/>
    <lineage>
        <taxon>Eukaryota</taxon>
        <taxon>Metazoa</taxon>
        <taxon>Cnidaria</taxon>
        <taxon>Anthozoa</taxon>
        <taxon>Hexacorallia</taxon>
        <taxon>Scleractinia</taxon>
        <taxon>Fungiina</taxon>
        <taxon>Poritidae</taxon>
        <taxon>Porites</taxon>
    </lineage>
</organism>
<dbReference type="InterPro" id="IPR000859">
    <property type="entry name" value="CUB_dom"/>
</dbReference>
<evidence type="ECO:0000259" key="9">
    <source>
        <dbReference type="PROSITE" id="PS51034"/>
    </source>
</evidence>